<sequence length="106" mass="12247">MGTCVIAIAILGMLFIFLFSINRKANTEDKDYLLPVSTSTNMLCQQPTITVVFSNETENISEELADMFISQRKYYYTGKKEEDPEPQKVFIRYHSIAFENLKNIHV</sequence>
<evidence type="ECO:0000313" key="1">
    <source>
        <dbReference type="EMBL" id="RRD72459.1"/>
    </source>
</evidence>
<comment type="caution">
    <text evidence="1">The sequence shown here is derived from an EMBL/GenBank/DDBJ whole genome shotgun (WGS) entry which is preliminary data.</text>
</comment>
<gene>
    <name evidence="1" type="ORF">EII41_11240</name>
</gene>
<proteinExistence type="predicted"/>
<dbReference type="RefSeq" id="WP_124790656.1">
    <property type="nucleotide sequence ID" value="NZ_RQYN01000050.1"/>
</dbReference>
<dbReference type="EMBL" id="RQYN01000050">
    <property type="protein sequence ID" value="RRD72459.1"/>
    <property type="molecule type" value="Genomic_DNA"/>
</dbReference>
<organism evidence="1 2">
    <name type="scientific">Tannerella forsythia</name>
    <name type="common">Bacteroides forsythus</name>
    <dbReference type="NCBI Taxonomy" id="28112"/>
    <lineage>
        <taxon>Bacteria</taxon>
        <taxon>Pseudomonadati</taxon>
        <taxon>Bacteroidota</taxon>
        <taxon>Bacteroidia</taxon>
        <taxon>Bacteroidales</taxon>
        <taxon>Tannerellaceae</taxon>
        <taxon>Tannerella</taxon>
    </lineage>
</organism>
<protein>
    <submittedName>
        <fullName evidence="1">Uncharacterized protein</fullName>
    </submittedName>
</protein>
<dbReference type="AlphaFoldDB" id="A0A3P1YN82"/>
<accession>A0A3P1YN82</accession>
<dbReference type="Proteomes" id="UP000279860">
    <property type="component" value="Unassembled WGS sequence"/>
</dbReference>
<name>A0A3P1YN82_TANFO</name>
<reference evidence="1 2" key="1">
    <citation type="submission" date="2018-11" db="EMBL/GenBank/DDBJ databases">
        <title>Genomes From Bacteria Associated with the Canine Oral Cavity: a Test Case for Automated Genome-Based Taxonomic Assignment.</title>
        <authorList>
            <person name="Coil D.A."/>
            <person name="Jospin G."/>
            <person name="Darling A.E."/>
            <person name="Wallis C."/>
            <person name="Davis I.J."/>
            <person name="Harris S."/>
            <person name="Eisen J.A."/>
            <person name="Holcombe L.J."/>
            <person name="O'Flynn C."/>
        </authorList>
    </citation>
    <scope>NUCLEOTIDE SEQUENCE [LARGE SCALE GENOMIC DNA]</scope>
    <source>
        <strain evidence="1 2">OH1426_COT-023</strain>
    </source>
</reference>
<evidence type="ECO:0000313" key="2">
    <source>
        <dbReference type="Proteomes" id="UP000279860"/>
    </source>
</evidence>